<keyword evidence="4" id="KW-0479">Metal-binding</keyword>
<dbReference type="InterPro" id="IPR051547">
    <property type="entry name" value="TDP2-like"/>
</dbReference>
<keyword evidence="6" id="KW-0378">Hydrolase</keyword>
<evidence type="ECO:0000256" key="6">
    <source>
        <dbReference type="ARBA" id="ARBA00022801"/>
    </source>
</evidence>
<keyword evidence="5" id="KW-0227">DNA damage</keyword>
<comment type="caution">
    <text evidence="10">The sequence shown here is derived from an EMBL/GenBank/DDBJ whole genome shotgun (WGS) entry which is preliminary data.</text>
</comment>
<organism evidence="10 11">
    <name type="scientific">Streptomyces himalayensis subsp. himalayensis</name>
    <dbReference type="NCBI Taxonomy" id="2756131"/>
    <lineage>
        <taxon>Bacteria</taxon>
        <taxon>Bacillati</taxon>
        <taxon>Actinomycetota</taxon>
        <taxon>Actinomycetes</taxon>
        <taxon>Kitasatosporales</taxon>
        <taxon>Streptomycetaceae</taxon>
        <taxon>Streptomyces</taxon>
        <taxon>Streptomyces himalayensis</taxon>
    </lineage>
</organism>
<dbReference type="PANTHER" id="PTHR15822:SF4">
    <property type="entry name" value="TYROSYL-DNA PHOSPHODIESTERASE 2"/>
    <property type="match status" value="1"/>
</dbReference>
<dbReference type="SUPFAM" id="SSF56219">
    <property type="entry name" value="DNase I-like"/>
    <property type="match status" value="1"/>
</dbReference>
<evidence type="ECO:0000256" key="3">
    <source>
        <dbReference type="ARBA" id="ARBA00022722"/>
    </source>
</evidence>
<evidence type="ECO:0000256" key="1">
    <source>
        <dbReference type="ARBA" id="ARBA00001936"/>
    </source>
</evidence>
<evidence type="ECO:0000256" key="5">
    <source>
        <dbReference type="ARBA" id="ARBA00022763"/>
    </source>
</evidence>
<dbReference type="EMBL" id="JACEHE010000010">
    <property type="protein sequence ID" value="MBA2947665.1"/>
    <property type="molecule type" value="Genomic_DNA"/>
</dbReference>
<dbReference type="GO" id="GO:0004527">
    <property type="term" value="F:exonuclease activity"/>
    <property type="evidence" value="ECO:0007669"/>
    <property type="project" value="UniProtKB-KW"/>
</dbReference>
<evidence type="ECO:0000256" key="4">
    <source>
        <dbReference type="ARBA" id="ARBA00022723"/>
    </source>
</evidence>
<dbReference type="Pfam" id="PF03372">
    <property type="entry name" value="Exo_endo_phos"/>
    <property type="match status" value="1"/>
</dbReference>
<dbReference type="Proteomes" id="UP000545761">
    <property type="component" value="Unassembled WGS sequence"/>
</dbReference>
<dbReference type="PANTHER" id="PTHR15822">
    <property type="entry name" value="TRAF AND TNF RECEPTOR-ASSOCIATED PROTEIN"/>
    <property type="match status" value="1"/>
</dbReference>
<dbReference type="AlphaFoldDB" id="A0A7W0DMD0"/>
<keyword evidence="7" id="KW-0460">Magnesium</keyword>
<comment type="cofactor">
    <cofactor evidence="2">
        <name>Mg(2+)</name>
        <dbReference type="ChEBI" id="CHEBI:18420"/>
    </cofactor>
</comment>
<dbReference type="InterPro" id="IPR036691">
    <property type="entry name" value="Endo/exonu/phosph_ase_sf"/>
</dbReference>
<accession>A0A7W0DMD0</accession>
<proteinExistence type="predicted"/>
<name>A0A7W0DMD0_9ACTN</name>
<dbReference type="GO" id="GO:0070260">
    <property type="term" value="F:5'-tyrosyl-DNA phosphodiesterase activity"/>
    <property type="evidence" value="ECO:0007669"/>
    <property type="project" value="TreeGrafter"/>
</dbReference>
<dbReference type="GO" id="GO:0004519">
    <property type="term" value="F:endonuclease activity"/>
    <property type="evidence" value="ECO:0007669"/>
    <property type="project" value="UniProtKB-KW"/>
</dbReference>
<dbReference type="GO" id="GO:0046872">
    <property type="term" value="F:metal ion binding"/>
    <property type="evidence" value="ECO:0007669"/>
    <property type="project" value="UniProtKB-KW"/>
</dbReference>
<dbReference type="GO" id="GO:0003697">
    <property type="term" value="F:single-stranded DNA binding"/>
    <property type="evidence" value="ECO:0007669"/>
    <property type="project" value="TreeGrafter"/>
</dbReference>
<reference evidence="10 11" key="1">
    <citation type="submission" date="2020-07" db="EMBL/GenBank/DDBJ databases">
        <title>Streptomyces isolated from Indian soil.</title>
        <authorList>
            <person name="Mandal S."/>
            <person name="Maiti P.K."/>
        </authorList>
    </citation>
    <scope>NUCLEOTIDE SEQUENCE [LARGE SCALE GENOMIC DNA]</scope>
    <source>
        <strain evidence="10 11">PSKA28</strain>
    </source>
</reference>
<dbReference type="GO" id="GO:0005737">
    <property type="term" value="C:cytoplasm"/>
    <property type="evidence" value="ECO:0007669"/>
    <property type="project" value="TreeGrafter"/>
</dbReference>
<evidence type="ECO:0000313" key="10">
    <source>
        <dbReference type="EMBL" id="MBA2947665.1"/>
    </source>
</evidence>
<gene>
    <name evidence="10" type="ORF">H1D24_18090</name>
</gene>
<protein>
    <submittedName>
        <fullName evidence="10">Endonuclease/exonuclease/phosphatase family protein</fullName>
    </submittedName>
</protein>
<comment type="cofactor">
    <cofactor evidence="1">
        <name>Mn(2+)</name>
        <dbReference type="ChEBI" id="CHEBI:29035"/>
    </cofactor>
</comment>
<evidence type="ECO:0000259" key="9">
    <source>
        <dbReference type="Pfam" id="PF03372"/>
    </source>
</evidence>
<evidence type="ECO:0000313" key="11">
    <source>
        <dbReference type="Proteomes" id="UP000545761"/>
    </source>
</evidence>
<evidence type="ECO:0000256" key="7">
    <source>
        <dbReference type="ARBA" id="ARBA00022842"/>
    </source>
</evidence>
<keyword evidence="3" id="KW-0540">Nuclease</keyword>
<keyword evidence="10" id="KW-0255">Endonuclease</keyword>
<dbReference type="InterPro" id="IPR005135">
    <property type="entry name" value="Endo/exonuclease/phosphatase"/>
</dbReference>
<evidence type="ECO:0000256" key="8">
    <source>
        <dbReference type="ARBA" id="ARBA00023204"/>
    </source>
</evidence>
<keyword evidence="8" id="KW-0234">DNA repair</keyword>
<dbReference type="GO" id="GO:0006302">
    <property type="term" value="P:double-strand break repair"/>
    <property type="evidence" value="ECO:0007669"/>
    <property type="project" value="TreeGrafter"/>
</dbReference>
<sequence length="300" mass="31999">MPTHSASGSRRRRGLRLVVAALALLGLASAVSMTQSIFSDRSVAAAREVTVASWNMCGVQQWGCAETGSRAEKKRQLKRLATRARAKVILVQEVCAADLKATRKALGPSWRSSFTAYKWRDDDGRKSTVRCAAAGQGEAGFGILADSALSEVTAVASPQPTVGLQRGILCATVAAHRLRICNAHLSPPGSDTAHPDWDFRDDQLKALVGAASGRRTVYGGDLNVDPPAGGNPSAWVWPAGPYTAHRECDQSSASSRSGRATHSSGHKLDYLFTRLPRSGCEVRDTGASDHRALLIRVRTA</sequence>
<feature type="domain" description="Endonuclease/exonuclease/phosphatase" evidence="9">
    <location>
        <begin position="52"/>
        <end position="290"/>
    </location>
</feature>
<evidence type="ECO:0000256" key="2">
    <source>
        <dbReference type="ARBA" id="ARBA00001946"/>
    </source>
</evidence>
<keyword evidence="10" id="KW-0269">Exonuclease</keyword>
<dbReference type="Gene3D" id="3.60.10.10">
    <property type="entry name" value="Endonuclease/exonuclease/phosphatase"/>
    <property type="match status" value="1"/>
</dbReference>